<organism evidence="5">
    <name type="scientific">Brassica campestris</name>
    <name type="common">Field mustard</name>
    <dbReference type="NCBI Taxonomy" id="3711"/>
    <lineage>
        <taxon>Eukaryota</taxon>
        <taxon>Viridiplantae</taxon>
        <taxon>Streptophyta</taxon>
        <taxon>Embryophyta</taxon>
        <taxon>Tracheophyta</taxon>
        <taxon>Spermatophyta</taxon>
        <taxon>Magnoliopsida</taxon>
        <taxon>eudicotyledons</taxon>
        <taxon>Gunneridae</taxon>
        <taxon>Pentapetalae</taxon>
        <taxon>rosids</taxon>
        <taxon>malvids</taxon>
        <taxon>Brassicales</taxon>
        <taxon>Brassicaceae</taxon>
        <taxon>Brassiceae</taxon>
        <taxon>Brassica</taxon>
    </lineage>
</organism>
<dbReference type="PANTHER" id="PTHR32410:SF176">
    <property type="entry name" value="CHP-RICH ZINC FINGER PROTEIN-LIKE-RELATED"/>
    <property type="match status" value="1"/>
</dbReference>
<gene>
    <name evidence="5" type="ORF">BRAA06T23294Z</name>
    <name evidence="4" type="ORF">BRAPAZ1V2_A05P50390.2</name>
</gene>
<feature type="domain" description="DC1" evidence="2">
    <location>
        <begin position="133"/>
        <end position="175"/>
    </location>
</feature>
<evidence type="ECO:0000259" key="3">
    <source>
        <dbReference type="Pfam" id="PF22926"/>
    </source>
</evidence>
<dbReference type="EMBL" id="LS974621">
    <property type="protein sequence ID" value="CAG7878518.1"/>
    <property type="molecule type" value="Genomic_DNA"/>
</dbReference>
<feature type="domain" description="DC1" evidence="2">
    <location>
        <begin position="184"/>
        <end position="234"/>
    </location>
</feature>
<dbReference type="InterPro" id="IPR004146">
    <property type="entry name" value="DC1"/>
</dbReference>
<feature type="domain" description="DC1" evidence="2">
    <location>
        <begin position="21"/>
        <end position="65"/>
    </location>
</feature>
<dbReference type="Proteomes" id="UP000694005">
    <property type="component" value="Chromosome A05"/>
</dbReference>
<evidence type="ECO:0000313" key="5">
    <source>
        <dbReference type="EMBL" id="VDC64754.1"/>
    </source>
</evidence>
<dbReference type="Pfam" id="PF22926">
    <property type="entry name" value="C1-like_CT"/>
    <property type="match status" value="1"/>
</dbReference>
<feature type="domain" description="DC1" evidence="2">
    <location>
        <begin position="270"/>
        <end position="316"/>
    </location>
</feature>
<dbReference type="Gramene" id="A05p50390.2_BraZ1">
    <property type="protein sequence ID" value="A05p50390.2_BraZ1.CDS.1"/>
    <property type="gene ID" value="A05g50390.2_BraZ1"/>
</dbReference>
<protein>
    <recommendedName>
        <fullName evidence="6">Phorbol-ester/DAG-type domain-containing protein</fullName>
    </recommendedName>
</protein>
<dbReference type="SUPFAM" id="SSF57889">
    <property type="entry name" value="Cysteine-rich domain"/>
    <property type="match status" value="4"/>
</dbReference>
<feature type="domain" description="DC1-like C-terminal" evidence="3">
    <location>
        <begin position="497"/>
        <end position="540"/>
    </location>
</feature>
<accession>A0A3P5YMG4</accession>
<dbReference type="AlphaFoldDB" id="A0A3P5YMG4"/>
<dbReference type="InterPro" id="IPR053192">
    <property type="entry name" value="Vacuole_Formation_Reg"/>
</dbReference>
<proteinExistence type="predicted"/>
<dbReference type="EMBL" id="LR031569">
    <property type="protein sequence ID" value="VDC64754.1"/>
    <property type="molecule type" value="Genomic_DNA"/>
</dbReference>
<reference evidence="5" key="1">
    <citation type="submission" date="2018-11" db="EMBL/GenBank/DDBJ databases">
        <authorList>
            <consortium name="Genoscope - CEA"/>
            <person name="William W."/>
        </authorList>
    </citation>
    <scope>NUCLEOTIDE SEQUENCE</scope>
</reference>
<dbReference type="PANTHER" id="PTHR32410">
    <property type="entry name" value="CYSTEINE/HISTIDINE-RICH C1 DOMAIN FAMILY PROTEIN"/>
    <property type="match status" value="1"/>
</dbReference>
<evidence type="ECO:0000259" key="2">
    <source>
        <dbReference type="Pfam" id="PF03107"/>
    </source>
</evidence>
<feature type="non-terminal residue" evidence="5">
    <location>
        <position position="1"/>
    </location>
</feature>
<evidence type="ECO:0008006" key="6">
    <source>
        <dbReference type="Google" id="ProtNLM"/>
    </source>
</evidence>
<feature type="domain" description="DC1" evidence="2">
    <location>
        <begin position="431"/>
        <end position="480"/>
    </location>
</feature>
<feature type="domain" description="DC1" evidence="2">
    <location>
        <begin position="326"/>
        <end position="370"/>
    </location>
</feature>
<dbReference type="Pfam" id="PF03107">
    <property type="entry name" value="C1_2"/>
    <property type="match status" value="6"/>
</dbReference>
<evidence type="ECO:0000313" key="4">
    <source>
        <dbReference type="EMBL" id="CAG7878518.1"/>
    </source>
</evidence>
<evidence type="ECO:0000256" key="1">
    <source>
        <dbReference type="ARBA" id="ARBA00022737"/>
    </source>
</evidence>
<name>A0A3P5YMG4_BRACM</name>
<keyword evidence="1" id="KW-0677">Repeat</keyword>
<sequence>KLHFCFFFSSFTMPKSNQMLPFHDHPLYTFDDDQSWFCYLCSSNEKRGMVYICMECELVTHKECVEPFLNSPFQCNHFLKFFIGSPFESENRHCHFCRKNLSSLYARCTICNTSMDIDCLKNPPPLTVFQPKHHDHSLTLLSRLVTFTCNACGLEGDRNPYVCLQCNMMLHKDCIDLPRVISINRHDHRISHTFHLGQGQEDWECGVCRKKIDWVYGAFKCSRCPSYAVHSKCATRSEVWDGIELEDVPDEEEEIEDPYKVVNEKDIIHFSHENHILRLDESCVTDKRCEGCVLPFNGDPCYRCVECDFILHKTCASLPRKKRHLLHNHKLTLLVDEVTFQCRACKINSNGFRYKCEEGCKDKFVYDVRCSSVSEPFHHDLHPHPLYWTLEGSKECHACDTETKNPLCCTVCDDYALCMRCTTLPRKVKHRCDDHLLSLRQGVGNASGDLWCDVCESKVIASECYYTCQECGVSLDIDCVLGDFYYLKVGHIGPGLEVLANNGVTRPLCSGCEVRCKFPFLARDTTTQEPVCYFCNINCLHYH</sequence>
<dbReference type="InterPro" id="IPR054483">
    <property type="entry name" value="DC1-like_CT"/>
</dbReference>
<dbReference type="InterPro" id="IPR046349">
    <property type="entry name" value="C1-like_sf"/>
</dbReference>